<organism evidence="4 5">
    <name type="scientific">Punica granatum</name>
    <name type="common">Pomegranate</name>
    <dbReference type="NCBI Taxonomy" id="22663"/>
    <lineage>
        <taxon>Eukaryota</taxon>
        <taxon>Viridiplantae</taxon>
        <taxon>Streptophyta</taxon>
        <taxon>Embryophyta</taxon>
        <taxon>Tracheophyta</taxon>
        <taxon>Spermatophyta</taxon>
        <taxon>Magnoliopsida</taxon>
        <taxon>eudicotyledons</taxon>
        <taxon>Gunneridae</taxon>
        <taxon>Pentapetalae</taxon>
        <taxon>rosids</taxon>
        <taxon>malvids</taxon>
        <taxon>Myrtales</taxon>
        <taxon>Lythraceae</taxon>
        <taxon>Punica</taxon>
    </lineage>
</organism>
<evidence type="ECO:0000313" key="5">
    <source>
        <dbReference type="Proteomes" id="UP000233551"/>
    </source>
</evidence>
<dbReference type="Gene3D" id="1.25.70.10">
    <property type="entry name" value="Transcription termination factor 3, mitochondrial"/>
    <property type="match status" value="2"/>
</dbReference>
<gene>
    <name evidence="4" type="ORF">CRG98_005762</name>
</gene>
<keyword evidence="2" id="KW-0805">Transcription regulation</keyword>
<dbReference type="PANTHER" id="PTHR13068:SF130">
    <property type="entry name" value="TRANSCRIPTION TERMINATION FACTOR MTERF6, CHLOROPLASTIC_MITOCHONDRIAL-LIKE"/>
    <property type="match status" value="1"/>
</dbReference>
<keyword evidence="3" id="KW-0809">Transit peptide</keyword>
<name>A0A2I0KZM1_PUNGR</name>
<comment type="similarity">
    <text evidence="1">Belongs to the mTERF family.</text>
</comment>
<evidence type="ECO:0000256" key="3">
    <source>
        <dbReference type="ARBA" id="ARBA00022946"/>
    </source>
</evidence>
<protein>
    <submittedName>
        <fullName evidence="4">Uncharacterized protein</fullName>
    </submittedName>
</protein>
<dbReference type="InterPro" id="IPR003690">
    <property type="entry name" value="MTERF"/>
</dbReference>
<proteinExistence type="inferred from homology"/>
<dbReference type="InterPro" id="IPR038538">
    <property type="entry name" value="MTERF_sf"/>
</dbReference>
<accession>A0A2I0KZM1</accession>
<dbReference type="Proteomes" id="UP000233551">
    <property type="component" value="Unassembled WGS sequence"/>
</dbReference>
<dbReference type="SMART" id="SM00733">
    <property type="entry name" value="Mterf"/>
    <property type="match status" value="4"/>
</dbReference>
<keyword evidence="2" id="KW-0804">Transcription</keyword>
<dbReference type="PANTHER" id="PTHR13068">
    <property type="entry name" value="CGI-12 PROTEIN-RELATED"/>
    <property type="match status" value="1"/>
</dbReference>
<sequence length="405" mass="45606">MILQIRRPLTSLCNQNLHLHLQRPFSISESLLLFSTSKPKEPPSGVSTSDYVTGRLDLSPETALKVSSYRSRLRDPEKADSVIDLLKDVGFMRFYLELTLQRAPRLLFCSVDNIRPKIKTFQDAGLCPSDIVKIISANPLVLTMNVDNRLFPSIEALKNIMGSFDDVSKVLRRCGWFLRSDPEKTLLPNVEMVKSCGVPSRQITRYLLAFPRMFLVNPEKLKGFVNQVDEMRVQRGTPVFLPAIQAVDVARELGAQARKKKIKEVSSILLETGEADAAFLVSRPQLLMLSAERRLKPRLRVLKILESKNLLKKKPSLSTVCEISEKVFSNKYVFPYLDVVGDAYGAVGVSFVIEKLGKLRYRLSLKLWYRFAWTPEGTTAAVIRSSGSHGVHGYVVEDAVAILDH</sequence>
<evidence type="ECO:0000256" key="1">
    <source>
        <dbReference type="ARBA" id="ARBA00007692"/>
    </source>
</evidence>
<keyword evidence="2" id="KW-0806">Transcription termination</keyword>
<reference evidence="4 5" key="1">
    <citation type="submission" date="2017-11" db="EMBL/GenBank/DDBJ databases">
        <title>De-novo sequencing of pomegranate (Punica granatum L.) genome.</title>
        <authorList>
            <person name="Akparov Z."/>
            <person name="Amiraslanov A."/>
            <person name="Hajiyeva S."/>
            <person name="Abbasov M."/>
            <person name="Kaur K."/>
            <person name="Hamwieh A."/>
            <person name="Solovyev V."/>
            <person name="Salamov A."/>
            <person name="Braich B."/>
            <person name="Kosarev P."/>
            <person name="Mahmoud A."/>
            <person name="Hajiyev E."/>
            <person name="Babayeva S."/>
            <person name="Izzatullayeva V."/>
            <person name="Mammadov A."/>
            <person name="Mammadov A."/>
            <person name="Sharifova S."/>
            <person name="Ojaghi J."/>
            <person name="Eynullazada K."/>
            <person name="Bayramov B."/>
            <person name="Abdulazimova A."/>
            <person name="Shahmuradov I."/>
        </authorList>
    </citation>
    <scope>NUCLEOTIDE SEQUENCE [LARGE SCALE GENOMIC DNA]</scope>
    <source>
        <strain evidence="5">cv. AG2017</strain>
        <tissue evidence="4">Leaf</tissue>
    </source>
</reference>
<dbReference type="GO" id="GO:0003676">
    <property type="term" value="F:nucleic acid binding"/>
    <property type="evidence" value="ECO:0007669"/>
    <property type="project" value="InterPro"/>
</dbReference>
<comment type="caution">
    <text evidence="4">The sequence shown here is derived from an EMBL/GenBank/DDBJ whole genome shotgun (WGS) entry which is preliminary data.</text>
</comment>
<dbReference type="Pfam" id="PF02536">
    <property type="entry name" value="mTERF"/>
    <property type="match status" value="2"/>
</dbReference>
<dbReference type="EMBL" id="PGOL01000249">
    <property type="protein sequence ID" value="PKI73892.1"/>
    <property type="molecule type" value="Genomic_DNA"/>
</dbReference>
<keyword evidence="5" id="KW-1185">Reference proteome</keyword>
<dbReference type="GO" id="GO:0006353">
    <property type="term" value="P:DNA-templated transcription termination"/>
    <property type="evidence" value="ECO:0007669"/>
    <property type="project" value="UniProtKB-KW"/>
</dbReference>
<dbReference type="AlphaFoldDB" id="A0A2I0KZM1"/>
<dbReference type="STRING" id="22663.A0A2I0KZM1"/>
<evidence type="ECO:0000313" key="4">
    <source>
        <dbReference type="EMBL" id="PKI73892.1"/>
    </source>
</evidence>
<evidence type="ECO:0000256" key="2">
    <source>
        <dbReference type="ARBA" id="ARBA00022472"/>
    </source>
</evidence>